<name>D4BHA4_9ENTR</name>
<dbReference type="HOGENOM" id="CLU_3249265_0_0_6"/>
<sequence length="42" mass="4728">MDTGFQHIHSMIDVESVLPYNNVDIQQPSGVIHVQKKHIKSG</sequence>
<accession>D4BHA4</accession>
<gene>
    <name evidence="1" type="ORF">CIT292_09911</name>
</gene>
<evidence type="ECO:0000313" key="2">
    <source>
        <dbReference type="Proteomes" id="UP000003880"/>
    </source>
</evidence>
<reference evidence="1 2" key="1">
    <citation type="submission" date="2010-02" db="EMBL/GenBank/DDBJ databases">
        <authorList>
            <person name="Weinstock G."/>
            <person name="Sodergren E."/>
            <person name="Clifton S."/>
            <person name="Fulton L."/>
            <person name="Fulton B."/>
            <person name="Courtney L."/>
            <person name="Fronick C."/>
            <person name="Harrison M."/>
            <person name="Strong C."/>
            <person name="Farmer C."/>
            <person name="Delahaunty K."/>
            <person name="Markovic C."/>
            <person name="Hall O."/>
            <person name="Minx P."/>
            <person name="Tomlinson C."/>
            <person name="Mitreva M."/>
            <person name="Nelson J."/>
            <person name="Hou S."/>
            <person name="Wollam A."/>
            <person name="Pepin K.H."/>
            <person name="Johnson M."/>
            <person name="Bhonagiri V."/>
            <person name="Zhang X."/>
            <person name="Suruliraj S."/>
            <person name="Warren W."/>
            <person name="Chinwalla A."/>
            <person name="Mardis E.R."/>
            <person name="Wilson R.K."/>
        </authorList>
    </citation>
    <scope>NUCLEOTIDE SEQUENCE [LARGE SCALE GENOMIC DNA]</scope>
    <source>
        <strain evidence="1 2">ATCC 29220</strain>
    </source>
</reference>
<dbReference type="Proteomes" id="UP000003880">
    <property type="component" value="Unassembled WGS sequence"/>
</dbReference>
<evidence type="ECO:0000313" key="1">
    <source>
        <dbReference type="EMBL" id="EFE06854.1"/>
    </source>
</evidence>
<proteinExistence type="predicted"/>
<organism evidence="1 2">
    <name type="scientific">Citrobacter youngae ATCC 29220</name>
    <dbReference type="NCBI Taxonomy" id="500640"/>
    <lineage>
        <taxon>Bacteria</taxon>
        <taxon>Pseudomonadati</taxon>
        <taxon>Pseudomonadota</taxon>
        <taxon>Gammaproteobacteria</taxon>
        <taxon>Enterobacterales</taxon>
        <taxon>Enterobacteriaceae</taxon>
        <taxon>Citrobacter</taxon>
        <taxon>Citrobacter freundii complex</taxon>
    </lineage>
</organism>
<dbReference type="EMBL" id="ABWL02000021">
    <property type="protein sequence ID" value="EFE06854.1"/>
    <property type="molecule type" value="Genomic_DNA"/>
</dbReference>
<protein>
    <submittedName>
        <fullName evidence="1">Uncharacterized protein</fullName>
    </submittedName>
</protein>
<dbReference type="AlphaFoldDB" id="D4BHA4"/>
<comment type="caution">
    <text evidence="1">The sequence shown here is derived from an EMBL/GenBank/DDBJ whole genome shotgun (WGS) entry which is preliminary data.</text>
</comment>